<reference evidence="1 2" key="1">
    <citation type="submission" date="2016-12" db="EMBL/GenBank/DDBJ databases">
        <title>Draft genome sequence of Fusarium oxysporum causing rot on Narcissus.</title>
        <authorList>
            <person name="Armitage A.D."/>
            <person name="Taylor A."/>
            <person name="Clarkson J.P."/>
            <person name="Harrison R.J."/>
            <person name="Jackson A.C."/>
        </authorList>
    </citation>
    <scope>NUCLEOTIDE SEQUENCE [LARGE SCALE GENOMIC DNA]</scope>
    <source>
        <strain evidence="1 2">N139</strain>
    </source>
</reference>
<evidence type="ECO:0000313" key="2">
    <source>
        <dbReference type="Proteomes" id="UP000290540"/>
    </source>
</evidence>
<dbReference type="EMBL" id="MQTW01000011">
    <property type="protein sequence ID" value="RYC94610.1"/>
    <property type="molecule type" value="Genomic_DNA"/>
</dbReference>
<proteinExistence type="predicted"/>
<evidence type="ECO:0000313" key="1">
    <source>
        <dbReference type="EMBL" id="RYC94610.1"/>
    </source>
</evidence>
<protein>
    <submittedName>
        <fullName evidence="1">Uncharacterized protein</fullName>
    </submittedName>
</protein>
<accession>A0A4Q2W4N0</accession>
<comment type="caution">
    <text evidence="1">The sequence shown here is derived from an EMBL/GenBank/DDBJ whole genome shotgun (WGS) entry which is preliminary data.</text>
</comment>
<organism evidence="1 2">
    <name type="scientific">Fusarium oxysporum f. sp. narcissi</name>
    <dbReference type="NCBI Taxonomy" id="451672"/>
    <lineage>
        <taxon>Eukaryota</taxon>
        <taxon>Fungi</taxon>
        <taxon>Dikarya</taxon>
        <taxon>Ascomycota</taxon>
        <taxon>Pezizomycotina</taxon>
        <taxon>Sordariomycetes</taxon>
        <taxon>Hypocreomycetidae</taxon>
        <taxon>Hypocreales</taxon>
        <taxon>Nectriaceae</taxon>
        <taxon>Fusarium</taxon>
        <taxon>Fusarium oxysporum species complex</taxon>
    </lineage>
</organism>
<dbReference type="Proteomes" id="UP000290540">
    <property type="component" value="Unassembled WGS sequence"/>
</dbReference>
<sequence>MASSVQANINNSRNATGRLLQKAAYKIELPEEYQNNSSTKTQMIPALEVVVDLKPSNVKYEAVTKLRQGVGCTDPLWNVKYYSRANCLEEDFAQIHLQFLWMPRNIYRRATKQRVQRKPEVRISHRFAQSPTTAVA</sequence>
<name>A0A4Q2W4N0_FUSOX</name>
<dbReference type="AlphaFoldDB" id="A0A4Q2W4N0"/>
<gene>
    <name evidence="1" type="ORF">BFJ63_vAg2484</name>
</gene>